<keyword evidence="3" id="KW-1185">Reference proteome</keyword>
<dbReference type="Proteomes" id="UP000433788">
    <property type="component" value="Unassembled WGS sequence"/>
</dbReference>
<protein>
    <recommendedName>
        <fullName evidence="1">Peptidase S74 domain-containing protein</fullName>
    </recommendedName>
</protein>
<dbReference type="InterPro" id="IPR030392">
    <property type="entry name" value="S74_ICA"/>
</dbReference>
<comment type="caution">
    <text evidence="2">The sequence shown here is derived from an EMBL/GenBank/DDBJ whole genome shotgun (WGS) entry which is preliminary data.</text>
</comment>
<sequence>MSDTTLPEHLEKLIDALQTNPALGEGVIAAVGDHEGTAAAEAAASYYNKAGYPVTAEELIALEIARKNAVGDALSDAELDLVAGGGSNFFSNLPRNLWATGKLATSLVSDRRLKVSITEAGRDARTGLMQYEFAYRSHPSRRFRGVMADEVAEVMPEAVMVMPSGYHAVDYGRLGLEMTEVDHHV</sequence>
<proteinExistence type="predicted"/>
<evidence type="ECO:0000313" key="3">
    <source>
        <dbReference type="Proteomes" id="UP000433788"/>
    </source>
</evidence>
<dbReference type="RefSeq" id="WP_153718628.1">
    <property type="nucleotide sequence ID" value="NZ_WJPP01000001.1"/>
</dbReference>
<reference evidence="2 3" key="1">
    <citation type="submission" date="2019-11" db="EMBL/GenBank/DDBJ databases">
        <authorList>
            <person name="Zhang X.Y."/>
        </authorList>
    </citation>
    <scope>NUCLEOTIDE SEQUENCE [LARGE SCALE GENOMIC DNA]</scope>
    <source>
        <strain evidence="2 3">C176</strain>
    </source>
</reference>
<name>A0A6N7QPG7_9GAMM</name>
<evidence type="ECO:0000259" key="1">
    <source>
        <dbReference type="Pfam" id="PF13884"/>
    </source>
</evidence>
<gene>
    <name evidence="2" type="ORF">GH984_02600</name>
</gene>
<dbReference type="EMBL" id="WJPP01000001">
    <property type="protein sequence ID" value="MRH77590.1"/>
    <property type="molecule type" value="Genomic_DNA"/>
</dbReference>
<accession>A0A6N7QPG7</accession>
<organism evidence="2 3">
    <name type="scientific">Spiribacter salilacus</name>
    <dbReference type="NCBI Taxonomy" id="2664894"/>
    <lineage>
        <taxon>Bacteria</taxon>
        <taxon>Pseudomonadati</taxon>
        <taxon>Pseudomonadota</taxon>
        <taxon>Gammaproteobacteria</taxon>
        <taxon>Chromatiales</taxon>
        <taxon>Ectothiorhodospiraceae</taxon>
        <taxon>Spiribacter</taxon>
    </lineage>
</organism>
<evidence type="ECO:0000313" key="2">
    <source>
        <dbReference type="EMBL" id="MRH77590.1"/>
    </source>
</evidence>
<dbReference type="Pfam" id="PF13884">
    <property type="entry name" value="Peptidase_S74"/>
    <property type="match status" value="1"/>
</dbReference>
<dbReference type="AlphaFoldDB" id="A0A6N7QPG7"/>
<feature type="domain" description="Peptidase S74" evidence="1">
    <location>
        <begin position="109"/>
        <end position="159"/>
    </location>
</feature>